<protein>
    <recommendedName>
        <fullName evidence="4">Inhibitor I9 domain-containing protein</fullName>
    </recommendedName>
</protein>
<comment type="caution">
    <text evidence="2">The sequence shown here is derived from an EMBL/GenBank/DDBJ whole genome shotgun (WGS) entry which is preliminary data.</text>
</comment>
<organism evidence="2 3">
    <name type="scientific">Immersiella caudata</name>
    <dbReference type="NCBI Taxonomy" id="314043"/>
    <lineage>
        <taxon>Eukaryota</taxon>
        <taxon>Fungi</taxon>
        <taxon>Dikarya</taxon>
        <taxon>Ascomycota</taxon>
        <taxon>Pezizomycotina</taxon>
        <taxon>Sordariomycetes</taxon>
        <taxon>Sordariomycetidae</taxon>
        <taxon>Sordariales</taxon>
        <taxon>Lasiosphaeriaceae</taxon>
        <taxon>Immersiella</taxon>
    </lineage>
</organism>
<evidence type="ECO:0008006" key="4">
    <source>
        <dbReference type="Google" id="ProtNLM"/>
    </source>
</evidence>
<evidence type="ECO:0000313" key="3">
    <source>
        <dbReference type="Proteomes" id="UP001175000"/>
    </source>
</evidence>
<sequence length="93" mass="10064">MRPPSAVSLLALFLPGIFAESIIVFCAGEEATQKARDLITATGGNIFYEYRMLGGFAAVVSLAEIESDPLFETECSLRLDEVIPAPRPITWTG</sequence>
<feature type="chain" id="PRO_5041407240" description="Inhibitor I9 domain-containing protein" evidence="1">
    <location>
        <begin position="20"/>
        <end position="93"/>
    </location>
</feature>
<evidence type="ECO:0000256" key="1">
    <source>
        <dbReference type="SAM" id="SignalP"/>
    </source>
</evidence>
<reference evidence="2" key="1">
    <citation type="submission" date="2023-06" db="EMBL/GenBank/DDBJ databases">
        <title>Genome-scale phylogeny and comparative genomics of the fungal order Sordariales.</title>
        <authorList>
            <consortium name="Lawrence Berkeley National Laboratory"/>
            <person name="Hensen N."/>
            <person name="Bonometti L."/>
            <person name="Westerberg I."/>
            <person name="Brannstrom I.O."/>
            <person name="Guillou S."/>
            <person name="Cros-Aarteil S."/>
            <person name="Calhoun S."/>
            <person name="Haridas S."/>
            <person name="Kuo A."/>
            <person name="Mondo S."/>
            <person name="Pangilinan J."/>
            <person name="Riley R."/>
            <person name="Labutti K."/>
            <person name="Andreopoulos B."/>
            <person name="Lipzen A."/>
            <person name="Chen C."/>
            <person name="Yanf M."/>
            <person name="Daum C."/>
            <person name="Ng V."/>
            <person name="Clum A."/>
            <person name="Steindorff A."/>
            <person name="Ohm R."/>
            <person name="Martin F."/>
            <person name="Silar P."/>
            <person name="Natvig D."/>
            <person name="Lalanne C."/>
            <person name="Gautier V."/>
            <person name="Ament-Velasquez S.L."/>
            <person name="Kruys A."/>
            <person name="Hutchinson M.I."/>
            <person name="Powell A.J."/>
            <person name="Barry K."/>
            <person name="Miller A.N."/>
            <person name="Grigoriev I.V."/>
            <person name="Debuchy R."/>
            <person name="Gladieux P."/>
            <person name="Thoren M.H."/>
            <person name="Johannesson H."/>
        </authorList>
    </citation>
    <scope>NUCLEOTIDE SEQUENCE</scope>
    <source>
        <strain evidence="2">CBS 606.72</strain>
    </source>
</reference>
<name>A0AA39THH7_9PEZI</name>
<accession>A0AA39THH7</accession>
<dbReference type="EMBL" id="JAULSU010000007">
    <property type="protein sequence ID" value="KAK0611332.1"/>
    <property type="molecule type" value="Genomic_DNA"/>
</dbReference>
<evidence type="ECO:0000313" key="2">
    <source>
        <dbReference type="EMBL" id="KAK0611332.1"/>
    </source>
</evidence>
<gene>
    <name evidence="2" type="ORF">B0T14DRAFT_607444</name>
</gene>
<proteinExistence type="predicted"/>
<keyword evidence="3" id="KW-1185">Reference proteome</keyword>
<dbReference type="AlphaFoldDB" id="A0AA39THH7"/>
<dbReference type="Proteomes" id="UP001175000">
    <property type="component" value="Unassembled WGS sequence"/>
</dbReference>
<feature type="signal peptide" evidence="1">
    <location>
        <begin position="1"/>
        <end position="19"/>
    </location>
</feature>
<keyword evidence="1" id="KW-0732">Signal</keyword>